<dbReference type="Gene3D" id="1.10.3210.10">
    <property type="entry name" value="Hypothetical protein af1432"/>
    <property type="match status" value="2"/>
</dbReference>
<dbReference type="PROSITE" id="PS00622">
    <property type="entry name" value="HTH_LUXR_1"/>
    <property type="match status" value="1"/>
</dbReference>
<dbReference type="Proteomes" id="UP001501035">
    <property type="component" value="Unassembled WGS sequence"/>
</dbReference>
<organism evidence="3 4">
    <name type="scientific">Gordonia defluvii</name>
    <dbReference type="NCBI Taxonomy" id="283718"/>
    <lineage>
        <taxon>Bacteria</taxon>
        <taxon>Bacillati</taxon>
        <taxon>Actinomycetota</taxon>
        <taxon>Actinomycetes</taxon>
        <taxon>Mycobacteriales</taxon>
        <taxon>Gordoniaceae</taxon>
        <taxon>Gordonia</taxon>
    </lineage>
</organism>
<gene>
    <name evidence="3" type="ORF">GCM10010528_28280</name>
</gene>
<evidence type="ECO:0000313" key="4">
    <source>
        <dbReference type="Proteomes" id="UP001501035"/>
    </source>
</evidence>
<dbReference type="InterPro" id="IPR003607">
    <property type="entry name" value="HD/PDEase_dom"/>
</dbReference>
<dbReference type="SUPFAM" id="SSF109604">
    <property type="entry name" value="HD-domain/PDEase-like"/>
    <property type="match status" value="2"/>
</dbReference>
<feature type="domain" description="HTH luxR-type" evidence="1">
    <location>
        <begin position="441"/>
        <end position="506"/>
    </location>
</feature>
<evidence type="ECO:0000259" key="1">
    <source>
        <dbReference type="PROSITE" id="PS50043"/>
    </source>
</evidence>
<dbReference type="InterPro" id="IPR000792">
    <property type="entry name" value="Tscrpt_reg_LuxR_C"/>
</dbReference>
<dbReference type="Gene3D" id="1.10.10.10">
    <property type="entry name" value="Winged helix-like DNA-binding domain superfamily/Winged helix DNA-binding domain"/>
    <property type="match status" value="1"/>
</dbReference>
<evidence type="ECO:0000259" key="2">
    <source>
        <dbReference type="PROSITE" id="PS51832"/>
    </source>
</evidence>
<name>A0ABP6LLA7_9ACTN</name>
<dbReference type="InterPro" id="IPR036388">
    <property type="entry name" value="WH-like_DNA-bd_sf"/>
</dbReference>
<dbReference type="InterPro" id="IPR037522">
    <property type="entry name" value="HD_GYP_dom"/>
</dbReference>
<dbReference type="PANTHER" id="PTHR45228:SF5">
    <property type="entry name" value="CYCLIC DI-GMP PHOSPHODIESTERASE VC_1348-RELATED"/>
    <property type="match status" value="1"/>
</dbReference>
<dbReference type="InterPro" id="IPR052020">
    <property type="entry name" value="Cyclic_di-GMP/3'3'-cGAMP_PDE"/>
</dbReference>
<feature type="domain" description="HD-GYP" evidence="2">
    <location>
        <begin position="250"/>
        <end position="446"/>
    </location>
</feature>
<evidence type="ECO:0000313" key="3">
    <source>
        <dbReference type="EMBL" id="GAA3047395.1"/>
    </source>
</evidence>
<dbReference type="SMART" id="SM00421">
    <property type="entry name" value="HTH_LUXR"/>
    <property type="match status" value="1"/>
</dbReference>
<dbReference type="PANTHER" id="PTHR45228">
    <property type="entry name" value="CYCLIC DI-GMP PHOSPHODIESTERASE TM_0186-RELATED"/>
    <property type="match status" value="1"/>
</dbReference>
<dbReference type="PROSITE" id="PS51832">
    <property type="entry name" value="HD_GYP"/>
    <property type="match status" value="1"/>
</dbReference>
<reference evidence="4" key="1">
    <citation type="journal article" date="2019" name="Int. J. Syst. Evol. Microbiol.">
        <title>The Global Catalogue of Microorganisms (GCM) 10K type strain sequencing project: providing services to taxonomists for standard genome sequencing and annotation.</title>
        <authorList>
            <consortium name="The Broad Institute Genomics Platform"/>
            <consortium name="The Broad Institute Genome Sequencing Center for Infectious Disease"/>
            <person name="Wu L."/>
            <person name="Ma J."/>
        </authorList>
    </citation>
    <scope>NUCLEOTIDE SEQUENCE [LARGE SCALE GENOMIC DNA]</scope>
    <source>
        <strain evidence="4">JCM 14234</strain>
    </source>
</reference>
<dbReference type="EMBL" id="BAAAVS010000058">
    <property type="protein sequence ID" value="GAA3047395.1"/>
    <property type="molecule type" value="Genomic_DNA"/>
</dbReference>
<dbReference type="SUPFAM" id="SSF46894">
    <property type="entry name" value="C-terminal effector domain of the bipartite response regulators"/>
    <property type="match status" value="1"/>
</dbReference>
<dbReference type="CDD" id="cd00077">
    <property type="entry name" value="HDc"/>
    <property type="match status" value="1"/>
</dbReference>
<keyword evidence="4" id="KW-1185">Reference proteome</keyword>
<dbReference type="Pfam" id="PF00196">
    <property type="entry name" value="GerE"/>
    <property type="match status" value="1"/>
</dbReference>
<dbReference type="Pfam" id="PF13487">
    <property type="entry name" value="HD_5"/>
    <property type="match status" value="1"/>
</dbReference>
<dbReference type="PRINTS" id="PR00038">
    <property type="entry name" value="HTHLUXR"/>
</dbReference>
<protein>
    <submittedName>
        <fullName evidence="3">HD domain-containing protein</fullName>
    </submittedName>
</protein>
<accession>A0ABP6LLA7</accession>
<proteinExistence type="predicted"/>
<dbReference type="PROSITE" id="PS50043">
    <property type="entry name" value="HTH_LUXR_2"/>
    <property type="match status" value="1"/>
</dbReference>
<dbReference type="InterPro" id="IPR016032">
    <property type="entry name" value="Sig_transdc_resp-reg_C-effctor"/>
</dbReference>
<comment type="caution">
    <text evidence="3">The sequence shown here is derived from an EMBL/GenBank/DDBJ whole genome shotgun (WGS) entry which is preliminary data.</text>
</comment>
<sequence>MPRLAELIASLSIATDLGLGLPQEHVLRQTLIALRLGALAGLSSEQQDAVFYVSLLAWVGCIADSHELSRSFGDDRRIRSDSYLVDKAGLEMMRFMFAQVVRGRPPLEGVAMVGRVLASGFADATNSFITHCQTTGDIADRLHLPPRVRDCLTQVFERWDGHGVPGHRAGPRIDIVVRVVQIADDAEVLHRQGGLGAAVEMLQSRRGTEFDPELVDALIARAGEIFGSLEIADPAGAVAEISHQIESPLTPAEFDDALEVFGDYADLKSPWFSGHSYATAQLAATAAAHAGLDRHDCRLVRNAALVAHLGRTGVSTGIWNKTGPLTAAEIERIRTVPYLTESILRRQPRLAELGALAGTVHERIDGSGYPRGLAANSLSTCARVLAVADWYQTIAEARPHRDPVPKSERATLLRQLVTEGKFDGVAGRAVLAAAGHRVPRRTTLVAGLTDREAQILDLLVRGASNRQIAEQLTITRRTVGSHVEHIYAKIGVSTRGAAAMFAMRHGLVDPTD</sequence>
<dbReference type="CDD" id="cd06170">
    <property type="entry name" value="LuxR_C_like"/>
    <property type="match status" value="1"/>
</dbReference>